<dbReference type="InterPro" id="IPR012675">
    <property type="entry name" value="Beta-grasp_dom_sf"/>
</dbReference>
<dbReference type="EMBL" id="QYYG01000010">
    <property type="protein sequence ID" value="RJF53348.1"/>
    <property type="molecule type" value="Genomic_DNA"/>
</dbReference>
<dbReference type="PROSITE" id="PS00197">
    <property type="entry name" value="2FE2S_FER_1"/>
    <property type="match status" value="1"/>
</dbReference>
<evidence type="ECO:0000256" key="4">
    <source>
        <dbReference type="ARBA" id="ARBA00023004"/>
    </source>
</evidence>
<dbReference type="InterPro" id="IPR051452">
    <property type="entry name" value="Diverse_Oxidoreductases"/>
</dbReference>
<evidence type="ECO:0000256" key="5">
    <source>
        <dbReference type="ARBA" id="ARBA00023014"/>
    </source>
</evidence>
<dbReference type="InterPro" id="IPR001041">
    <property type="entry name" value="2Fe-2S_ferredoxin-type"/>
</dbReference>
<accession>A0AA93BXJ0</accession>
<dbReference type="GO" id="GO:0016491">
    <property type="term" value="F:oxidoreductase activity"/>
    <property type="evidence" value="ECO:0007669"/>
    <property type="project" value="UniProtKB-KW"/>
</dbReference>
<keyword evidence="2" id="KW-0479">Metal-binding</keyword>
<evidence type="ECO:0000256" key="3">
    <source>
        <dbReference type="ARBA" id="ARBA00023002"/>
    </source>
</evidence>
<dbReference type="InterPro" id="IPR002888">
    <property type="entry name" value="2Fe-2S-bd"/>
</dbReference>
<name>A0AA93BXJ0_9GAMM</name>
<protein>
    <submittedName>
        <fullName evidence="7">(2Fe-2S)-binding protein</fullName>
    </submittedName>
</protein>
<dbReference type="AlphaFoldDB" id="A0AA93BXJ0"/>
<dbReference type="PROSITE" id="PS51085">
    <property type="entry name" value="2FE2S_FER_2"/>
    <property type="match status" value="1"/>
</dbReference>
<dbReference type="InterPro" id="IPR006058">
    <property type="entry name" value="2Fe2S_fd_BS"/>
</dbReference>
<dbReference type="PANTHER" id="PTHR44379">
    <property type="entry name" value="OXIDOREDUCTASE WITH IRON-SULFUR SUBUNIT"/>
    <property type="match status" value="1"/>
</dbReference>
<evidence type="ECO:0000256" key="2">
    <source>
        <dbReference type="ARBA" id="ARBA00022723"/>
    </source>
</evidence>
<evidence type="ECO:0000313" key="7">
    <source>
        <dbReference type="EMBL" id="RJF53348.1"/>
    </source>
</evidence>
<dbReference type="GO" id="GO:0046872">
    <property type="term" value="F:metal ion binding"/>
    <property type="evidence" value="ECO:0007669"/>
    <property type="project" value="UniProtKB-KW"/>
</dbReference>
<comment type="caution">
    <text evidence="7">The sequence shown here is derived from an EMBL/GenBank/DDBJ whole genome shotgun (WGS) entry which is preliminary data.</text>
</comment>
<dbReference type="Gene3D" id="1.10.150.120">
    <property type="entry name" value="[2Fe-2S]-binding domain"/>
    <property type="match status" value="1"/>
</dbReference>
<dbReference type="InterPro" id="IPR036884">
    <property type="entry name" value="2Fe-2S-bd_dom_sf"/>
</dbReference>
<evidence type="ECO:0000256" key="1">
    <source>
        <dbReference type="ARBA" id="ARBA00022714"/>
    </source>
</evidence>
<dbReference type="Proteomes" id="UP000284338">
    <property type="component" value="Unassembled WGS sequence"/>
</dbReference>
<dbReference type="GO" id="GO:0051537">
    <property type="term" value="F:2 iron, 2 sulfur cluster binding"/>
    <property type="evidence" value="ECO:0007669"/>
    <property type="project" value="UniProtKB-KW"/>
</dbReference>
<gene>
    <name evidence="7" type="ORF">D4100_22640</name>
</gene>
<dbReference type="Pfam" id="PF01799">
    <property type="entry name" value="Fer2_2"/>
    <property type="match status" value="1"/>
</dbReference>
<sequence length="159" mass="17309">MANIAVTVNDEHVIRVIPVRLTLSDFLRQDLMLTGTHVGCEQGDCGACTVHVDGRATRSCLMLAVQATGCSVQTIESVAGLQLHPLQQAFITHRAFQCGFCTPGIIMTLLEQYQHPPTPALGEDAIRHVLAGHLCRCTGYQQMREAISDVFSALHWPAS</sequence>
<dbReference type="Gene3D" id="3.10.20.30">
    <property type="match status" value="1"/>
</dbReference>
<keyword evidence="4" id="KW-0408">Iron</keyword>
<evidence type="ECO:0000259" key="6">
    <source>
        <dbReference type="PROSITE" id="PS51085"/>
    </source>
</evidence>
<dbReference type="Pfam" id="PF00111">
    <property type="entry name" value="Fer2"/>
    <property type="match status" value="1"/>
</dbReference>
<dbReference type="InterPro" id="IPR036010">
    <property type="entry name" value="2Fe-2S_ferredoxin-like_sf"/>
</dbReference>
<organism evidence="7 8">
    <name type="scientific">Serratia inhibens</name>
    <dbReference type="NCBI Taxonomy" id="2338073"/>
    <lineage>
        <taxon>Bacteria</taxon>
        <taxon>Pseudomonadati</taxon>
        <taxon>Pseudomonadota</taxon>
        <taxon>Gammaproteobacteria</taxon>
        <taxon>Enterobacterales</taxon>
        <taxon>Yersiniaceae</taxon>
        <taxon>Serratia</taxon>
    </lineage>
</organism>
<keyword evidence="8" id="KW-1185">Reference proteome</keyword>
<dbReference type="PANTHER" id="PTHR44379:SF5">
    <property type="entry name" value="OXIDOREDUCTASE WITH IRON-SULFUR SUBUNIT"/>
    <property type="match status" value="1"/>
</dbReference>
<keyword evidence="5" id="KW-0411">Iron-sulfur</keyword>
<keyword evidence="3" id="KW-0560">Oxidoreductase</keyword>
<reference evidence="7 8" key="1">
    <citation type="submission" date="2018-09" db="EMBL/GenBank/DDBJ databases">
        <title>Draft genome of a novel serratia sp. strain with antifungal activity.</title>
        <authorList>
            <person name="Dichmann S.I."/>
            <person name="Park B.P."/>
            <person name="Pathiraja D."/>
            <person name="Choi I.-G."/>
            <person name="Stougaard P."/>
            <person name="Hennessy R.C."/>
        </authorList>
    </citation>
    <scope>NUCLEOTIDE SEQUENCE [LARGE SCALE GENOMIC DNA]</scope>
    <source>
        <strain evidence="7 8">S40</strain>
    </source>
</reference>
<feature type="domain" description="2Fe-2S ferredoxin-type" evidence="6">
    <location>
        <begin position="2"/>
        <end position="78"/>
    </location>
</feature>
<dbReference type="SUPFAM" id="SSF54292">
    <property type="entry name" value="2Fe-2S ferredoxin-like"/>
    <property type="match status" value="1"/>
</dbReference>
<evidence type="ECO:0000313" key="8">
    <source>
        <dbReference type="Proteomes" id="UP000284338"/>
    </source>
</evidence>
<dbReference type="SUPFAM" id="SSF47741">
    <property type="entry name" value="CO dehydrogenase ISP C-domain like"/>
    <property type="match status" value="1"/>
</dbReference>
<proteinExistence type="predicted"/>
<dbReference type="FunFam" id="3.10.20.30:FF:000020">
    <property type="entry name" value="Xanthine dehydrogenase iron-sulfur subunit"/>
    <property type="match status" value="1"/>
</dbReference>
<keyword evidence="1" id="KW-0001">2Fe-2S</keyword>